<evidence type="ECO:0000256" key="2">
    <source>
        <dbReference type="ARBA" id="ARBA00022797"/>
    </source>
</evidence>
<keyword evidence="3 5" id="KW-0378">Hydrolase</keyword>
<dbReference type="InterPro" id="IPR029058">
    <property type="entry name" value="AB_hydrolase_fold"/>
</dbReference>
<dbReference type="InterPro" id="IPR016292">
    <property type="entry name" value="Epoxide_hydrolase"/>
</dbReference>
<sequence>MSASPSPYTVNVPDEALEILRNKLAVATFPNELGAADQWPYGAPLADVKRLAKYWQDGFDWRKAEAKINNLPNFKTQVEVKGFSPVDIHFVHQKSDSESAIPLLFCHGWPGSFIEVTKLLPLLKSGSPAFHVVAPSLPNFGFSSGVKEPGFSLQQYAEVCHKLMVQLGYDEYVTQGGDWGFYVTRSIGILYPNSCKASHVNLIRADPPEFKKHPLLALQHAVSPYTEAEKRGLERGAWFAQEGAGYNLLQRTKPQTIGYALADSPVALLAWIYEKLHDWADNYPWTDDEILTWISIYWFSTAGPAASVRIYYEATHVSPKADIIPTRARTEKWVPKVKLGLAWFPKELTVPPKTWARTLGPVVYESESLRGGHFAAWENPDIIAVDLQKMFSKAGPCYKAVNGRSGYEKERSRL</sequence>
<comment type="similarity">
    <text evidence="1">Belongs to the peptidase S33 family.</text>
</comment>
<dbReference type="PANTHER" id="PTHR21661">
    <property type="entry name" value="EPOXIDE HYDROLASE 1-RELATED"/>
    <property type="match status" value="1"/>
</dbReference>
<keyword evidence="2" id="KW-0058">Aromatic hydrocarbons catabolism</keyword>
<accession>A0ABQ8FU78</accession>
<proteinExistence type="inferred from homology"/>
<dbReference type="GO" id="GO:0016787">
    <property type="term" value="F:hydrolase activity"/>
    <property type="evidence" value="ECO:0007669"/>
    <property type="project" value="UniProtKB-KW"/>
</dbReference>
<feature type="domain" description="Epoxide hydrolase N-terminal" evidence="4">
    <location>
        <begin position="6"/>
        <end position="116"/>
    </location>
</feature>
<dbReference type="Pfam" id="PF06441">
    <property type="entry name" value="EHN"/>
    <property type="match status" value="1"/>
</dbReference>
<protein>
    <submittedName>
        <fullName evidence="5">Alpha/Beta hydrolase protein</fullName>
    </submittedName>
</protein>
<dbReference type="Proteomes" id="UP000774617">
    <property type="component" value="Unassembled WGS sequence"/>
</dbReference>
<comment type="caution">
    <text evidence="5">The sequence shown here is derived from an EMBL/GenBank/DDBJ whole genome shotgun (WGS) entry which is preliminary data.</text>
</comment>
<evidence type="ECO:0000313" key="6">
    <source>
        <dbReference type="Proteomes" id="UP000774617"/>
    </source>
</evidence>
<name>A0ABQ8FU78_9PEZI</name>
<keyword evidence="6" id="KW-1185">Reference proteome</keyword>
<dbReference type="PIRSF" id="PIRSF001112">
    <property type="entry name" value="Epoxide_hydrolase"/>
    <property type="match status" value="1"/>
</dbReference>
<dbReference type="Gene3D" id="3.40.50.1820">
    <property type="entry name" value="alpha/beta hydrolase"/>
    <property type="match status" value="1"/>
</dbReference>
<reference evidence="5 6" key="1">
    <citation type="journal article" date="2021" name="Nat. Commun.">
        <title>Genetic determinants of endophytism in the Arabidopsis root mycobiome.</title>
        <authorList>
            <person name="Mesny F."/>
            <person name="Miyauchi S."/>
            <person name="Thiergart T."/>
            <person name="Pickel B."/>
            <person name="Atanasova L."/>
            <person name="Karlsson M."/>
            <person name="Huettel B."/>
            <person name="Barry K.W."/>
            <person name="Haridas S."/>
            <person name="Chen C."/>
            <person name="Bauer D."/>
            <person name="Andreopoulos W."/>
            <person name="Pangilinan J."/>
            <person name="LaButti K."/>
            <person name="Riley R."/>
            <person name="Lipzen A."/>
            <person name="Clum A."/>
            <person name="Drula E."/>
            <person name="Henrissat B."/>
            <person name="Kohler A."/>
            <person name="Grigoriev I.V."/>
            <person name="Martin F.M."/>
            <person name="Hacquard S."/>
        </authorList>
    </citation>
    <scope>NUCLEOTIDE SEQUENCE [LARGE SCALE GENOMIC DNA]</scope>
    <source>
        <strain evidence="5 6">MPI-SDFR-AT-0080</strain>
    </source>
</reference>
<dbReference type="PRINTS" id="PR00412">
    <property type="entry name" value="EPOXHYDRLASE"/>
</dbReference>
<evidence type="ECO:0000313" key="5">
    <source>
        <dbReference type="EMBL" id="KAH7027070.1"/>
    </source>
</evidence>
<gene>
    <name evidence="5" type="ORF">B0J12DRAFT_684470</name>
</gene>
<dbReference type="SUPFAM" id="SSF53474">
    <property type="entry name" value="alpha/beta-Hydrolases"/>
    <property type="match status" value="1"/>
</dbReference>
<dbReference type="PANTHER" id="PTHR21661:SF35">
    <property type="entry name" value="EPOXIDE HYDROLASE"/>
    <property type="match status" value="1"/>
</dbReference>
<evidence type="ECO:0000259" key="4">
    <source>
        <dbReference type="Pfam" id="PF06441"/>
    </source>
</evidence>
<dbReference type="InterPro" id="IPR010497">
    <property type="entry name" value="Epoxide_hydro_N"/>
</dbReference>
<evidence type="ECO:0000256" key="3">
    <source>
        <dbReference type="ARBA" id="ARBA00022801"/>
    </source>
</evidence>
<organism evidence="5 6">
    <name type="scientific">Macrophomina phaseolina</name>
    <dbReference type="NCBI Taxonomy" id="35725"/>
    <lineage>
        <taxon>Eukaryota</taxon>
        <taxon>Fungi</taxon>
        <taxon>Dikarya</taxon>
        <taxon>Ascomycota</taxon>
        <taxon>Pezizomycotina</taxon>
        <taxon>Dothideomycetes</taxon>
        <taxon>Dothideomycetes incertae sedis</taxon>
        <taxon>Botryosphaeriales</taxon>
        <taxon>Botryosphaeriaceae</taxon>
        <taxon>Macrophomina</taxon>
    </lineage>
</organism>
<evidence type="ECO:0000256" key="1">
    <source>
        <dbReference type="ARBA" id="ARBA00010088"/>
    </source>
</evidence>
<dbReference type="InterPro" id="IPR000639">
    <property type="entry name" value="Epox_hydrolase-like"/>
</dbReference>
<dbReference type="EMBL" id="JAGTJR010000052">
    <property type="protein sequence ID" value="KAH7027070.1"/>
    <property type="molecule type" value="Genomic_DNA"/>
</dbReference>